<evidence type="ECO:0000313" key="1">
    <source>
        <dbReference type="EMBL" id="GFY07802.1"/>
    </source>
</evidence>
<protein>
    <submittedName>
        <fullName evidence="1">Uncharacterized protein</fullName>
    </submittedName>
</protein>
<dbReference type="EMBL" id="BMAU01021278">
    <property type="protein sequence ID" value="GFY07802.1"/>
    <property type="molecule type" value="Genomic_DNA"/>
</dbReference>
<keyword evidence="2" id="KW-1185">Reference proteome</keyword>
<proteinExistence type="predicted"/>
<evidence type="ECO:0000313" key="2">
    <source>
        <dbReference type="Proteomes" id="UP000887159"/>
    </source>
</evidence>
<dbReference type="AlphaFoldDB" id="A0A8X6S5G7"/>
<gene>
    <name evidence="1" type="ORF">TNCV_4287381</name>
</gene>
<name>A0A8X6S5G7_TRICX</name>
<organism evidence="1 2">
    <name type="scientific">Trichonephila clavipes</name>
    <name type="common">Golden silk orbweaver</name>
    <name type="synonym">Nephila clavipes</name>
    <dbReference type="NCBI Taxonomy" id="2585209"/>
    <lineage>
        <taxon>Eukaryota</taxon>
        <taxon>Metazoa</taxon>
        <taxon>Ecdysozoa</taxon>
        <taxon>Arthropoda</taxon>
        <taxon>Chelicerata</taxon>
        <taxon>Arachnida</taxon>
        <taxon>Araneae</taxon>
        <taxon>Araneomorphae</taxon>
        <taxon>Entelegynae</taxon>
        <taxon>Araneoidea</taxon>
        <taxon>Nephilidae</taxon>
        <taxon>Trichonephila</taxon>
    </lineage>
</organism>
<reference evidence="1" key="1">
    <citation type="submission" date="2020-08" db="EMBL/GenBank/DDBJ databases">
        <title>Multicomponent nature underlies the extraordinary mechanical properties of spider dragline silk.</title>
        <authorList>
            <person name="Kono N."/>
            <person name="Nakamura H."/>
            <person name="Mori M."/>
            <person name="Yoshida Y."/>
            <person name="Ohtoshi R."/>
            <person name="Malay A.D."/>
            <person name="Moran D.A.P."/>
            <person name="Tomita M."/>
            <person name="Numata K."/>
            <person name="Arakawa K."/>
        </authorList>
    </citation>
    <scope>NUCLEOTIDE SEQUENCE</scope>
</reference>
<dbReference type="Proteomes" id="UP000887159">
    <property type="component" value="Unassembled WGS sequence"/>
</dbReference>
<sequence>MERGKEDQILTYITHIKNMTLLTSSKYNELNGQVTLSEDFTTKKVFNAQPTGTQRKGRPNLRWIDGLEEVPLVLRTKNWRTLGRRRLAWKRLLEKVKAYPGLSSH</sequence>
<comment type="caution">
    <text evidence="1">The sequence shown here is derived from an EMBL/GenBank/DDBJ whole genome shotgun (WGS) entry which is preliminary data.</text>
</comment>
<accession>A0A8X6S5G7</accession>